<proteinExistence type="predicted"/>
<evidence type="ECO:0000256" key="3">
    <source>
        <dbReference type="ARBA" id="ARBA00022679"/>
    </source>
</evidence>
<feature type="domain" description="GHMP kinase N-terminal" evidence="7">
    <location>
        <begin position="82"/>
        <end position="164"/>
    </location>
</feature>
<name>A0A3E2MXH9_MYCMR</name>
<dbReference type="Pfam" id="PF00288">
    <property type="entry name" value="GHMP_kinases_N"/>
    <property type="match status" value="1"/>
</dbReference>
<dbReference type="EMBL" id="PEDF01000062">
    <property type="protein sequence ID" value="RFZ42789.1"/>
    <property type="molecule type" value="Genomic_DNA"/>
</dbReference>
<evidence type="ECO:0000313" key="10">
    <source>
        <dbReference type="Proteomes" id="UP000257451"/>
    </source>
</evidence>
<dbReference type="Proteomes" id="UP000257451">
    <property type="component" value="Unassembled WGS sequence"/>
</dbReference>
<protein>
    <recommendedName>
        <fullName evidence="2">phosphomevalonate kinase</fullName>
        <ecNumber evidence="2">2.7.4.2</ecNumber>
    </recommendedName>
</protein>
<keyword evidence="5 9" id="KW-0418">Kinase</keyword>
<feature type="domain" description="GHMP kinase C-terminal" evidence="8">
    <location>
        <begin position="278"/>
        <end position="332"/>
    </location>
</feature>
<dbReference type="InterPro" id="IPR036554">
    <property type="entry name" value="GHMP_kinase_C_sf"/>
</dbReference>
<sequence>MNSIRKAPGKLVILGEFAVVEPGCGALVAAMDRYVTVQAADLGIGGGVAVSSELIAGTVDLDSDRSAAARQLPHIASAVAIARQWLDCPDRGVGLTITSQLHERGVKLGLGSSGAVTVAVVDAVTAAWGAPVDRTTLFRLALIATARLTTSGSGVDVAAAVFGGWLSYRSPDRHAIVELAAADLHSAVHADWPGHVIAAVAAPPERLLVGWTGAPAATTAQIGRLASGDRTRDEIVCRFRESSEECVDAAIGLLTPATASCCGSAPAGAGLGEHVRQFRNLLCELDRATAMGIFTERLNALCAAAETSGAAAKPSGAGGGDCGIALAGSSVDVAGLGQRWLHAGIRPLDVDVAPPTVNAADIALPTTTSF</sequence>
<dbReference type="UniPathway" id="UPA00057">
    <property type="reaction ID" value="UER00099"/>
</dbReference>
<accession>A0A3E2MXH9</accession>
<keyword evidence="3 9" id="KW-0808">Transferase</keyword>
<dbReference type="Gene3D" id="3.30.70.890">
    <property type="entry name" value="GHMP kinase, C-terminal domain"/>
    <property type="match status" value="1"/>
</dbReference>
<dbReference type="GO" id="GO:0019287">
    <property type="term" value="P:isopentenyl diphosphate biosynthetic process, mevalonate pathway"/>
    <property type="evidence" value="ECO:0007669"/>
    <property type="project" value="UniProtKB-UniPathway"/>
</dbReference>
<evidence type="ECO:0000259" key="7">
    <source>
        <dbReference type="Pfam" id="PF00288"/>
    </source>
</evidence>
<dbReference type="AlphaFoldDB" id="A0A3E2MXH9"/>
<dbReference type="InterPro" id="IPR014721">
    <property type="entry name" value="Ribsml_uS5_D2-typ_fold_subgr"/>
</dbReference>
<dbReference type="InterPro" id="IPR013750">
    <property type="entry name" value="GHMP_kinase_C_dom"/>
</dbReference>
<evidence type="ECO:0000313" key="9">
    <source>
        <dbReference type="EMBL" id="RFZ42789.1"/>
    </source>
</evidence>
<dbReference type="InterPro" id="IPR020568">
    <property type="entry name" value="Ribosomal_Su5_D2-typ_SF"/>
</dbReference>
<comment type="pathway">
    <text evidence="1">Isoprenoid biosynthesis; isopentenyl diphosphate biosynthesis via mevalonate pathway; isopentenyl diphosphate from (R)-mevalonate: step 2/3.</text>
</comment>
<evidence type="ECO:0000256" key="5">
    <source>
        <dbReference type="ARBA" id="ARBA00022777"/>
    </source>
</evidence>
<evidence type="ECO:0000256" key="1">
    <source>
        <dbReference type="ARBA" id="ARBA00005017"/>
    </source>
</evidence>
<evidence type="ECO:0000256" key="6">
    <source>
        <dbReference type="ARBA" id="ARBA00022840"/>
    </source>
</evidence>
<dbReference type="PANTHER" id="PTHR31814">
    <property type="match status" value="1"/>
</dbReference>
<dbReference type="Gene3D" id="3.30.230.10">
    <property type="match status" value="1"/>
</dbReference>
<dbReference type="Pfam" id="PF08544">
    <property type="entry name" value="GHMP_kinases_C"/>
    <property type="match status" value="1"/>
</dbReference>
<dbReference type="InterPro" id="IPR005917">
    <property type="entry name" value="Pmev_kinase_bact"/>
</dbReference>
<gene>
    <name evidence="9" type="primary">thrB_1</name>
    <name evidence="9" type="ORF">DAVIS_02055</name>
</gene>
<dbReference type="RefSeq" id="WP_117432064.1">
    <property type="nucleotide sequence ID" value="NZ_PEDF01000062.1"/>
</dbReference>
<comment type="caution">
    <text evidence="9">The sequence shown here is derived from an EMBL/GenBank/DDBJ whole genome shotgun (WGS) entry which is preliminary data.</text>
</comment>
<dbReference type="GO" id="GO:0004631">
    <property type="term" value="F:phosphomevalonate kinase activity"/>
    <property type="evidence" value="ECO:0007669"/>
    <property type="project" value="UniProtKB-EC"/>
</dbReference>
<dbReference type="PRINTS" id="PR00959">
    <property type="entry name" value="MEVGALKINASE"/>
</dbReference>
<dbReference type="NCBIfam" id="TIGR01220">
    <property type="entry name" value="Pmev_kin_Gr_pos"/>
    <property type="match status" value="1"/>
</dbReference>
<dbReference type="PANTHER" id="PTHR31814:SF2">
    <property type="entry name" value="PHOSPHOMEVALONATE KINASE"/>
    <property type="match status" value="1"/>
</dbReference>
<dbReference type="SUPFAM" id="SSF55060">
    <property type="entry name" value="GHMP Kinase, C-terminal domain"/>
    <property type="match status" value="1"/>
</dbReference>
<reference evidence="9 10" key="1">
    <citation type="journal article" date="2018" name="Sci. Rep.">
        <title>Extensive genomic diversity among Mycobacterium marinum strains revealed by whole genome sequencing.</title>
        <authorList>
            <person name="Das S."/>
            <person name="Pettersson B.M."/>
            <person name="Behra P.R."/>
            <person name="Mallick A."/>
            <person name="Cheramie M."/>
            <person name="Ramesh M."/>
            <person name="Shirreff L."/>
            <person name="DuCote T."/>
            <person name="Dasgupta S."/>
            <person name="Ennis D.G."/>
            <person name="Kirsebom L.A."/>
        </authorList>
    </citation>
    <scope>NUCLEOTIDE SEQUENCE [LARGE SCALE GENOMIC DNA]</scope>
    <source>
        <strain evidence="9 10">Davis1</strain>
    </source>
</reference>
<evidence type="ECO:0000256" key="4">
    <source>
        <dbReference type="ARBA" id="ARBA00022741"/>
    </source>
</evidence>
<dbReference type="GO" id="GO:0005524">
    <property type="term" value="F:ATP binding"/>
    <property type="evidence" value="ECO:0007669"/>
    <property type="project" value="UniProtKB-KW"/>
</dbReference>
<evidence type="ECO:0000256" key="2">
    <source>
        <dbReference type="ARBA" id="ARBA00012958"/>
    </source>
</evidence>
<organism evidence="9 10">
    <name type="scientific">Mycobacterium marinum</name>
    <dbReference type="NCBI Taxonomy" id="1781"/>
    <lineage>
        <taxon>Bacteria</taxon>
        <taxon>Bacillati</taxon>
        <taxon>Actinomycetota</taxon>
        <taxon>Actinomycetes</taxon>
        <taxon>Mycobacteriales</taxon>
        <taxon>Mycobacteriaceae</taxon>
        <taxon>Mycobacterium</taxon>
        <taxon>Mycobacterium ulcerans group</taxon>
    </lineage>
</organism>
<dbReference type="InterPro" id="IPR006204">
    <property type="entry name" value="GHMP_kinase_N_dom"/>
</dbReference>
<dbReference type="SUPFAM" id="SSF54211">
    <property type="entry name" value="Ribosomal protein S5 domain 2-like"/>
    <property type="match status" value="1"/>
</dbReference>
<keyword evidence="4" id="KW-0547">Nucleotide-binding</keyword>
<evidence type="ECO:0000259" key="8">
    <source>
        <dbReference type="Pfam" id="PF08544"/>
    </source>
</evidence>
<keyword evidence="6" id="KW-0067">ATP-binding</keyword>
<dbReference type="InterPro" id="IPR035102">
    <property type="entry name" value="Phosphomevalonate_kinase"/>
</dbReference>
<dbReference type="EC" id="2.7.4.2" evidence="2"/>